<keyword evidence="1" id="KW-1133">Transmembrane helix</keyword>
<reference evidence="2 3" key="1">
    <citation type="submission" date="2021-06" db="EMBL/GenBank/DDBJ databases">
        <authorList>
            <person name="Sun Q."/>
            <person name="Li D."/>
        </authorList>
    </citation>
    <scope>NUCLEOTIDE SEQUENCE [LARGE SCALE GENOMIC DNA]</scope>
    <source>
        <strain evidence="2 3">MSJ-40</strain>
    </source>
</reference>
<proteinExistence type="predicted"/>
<name>A0ABS6EBS2_9FIRM</name>
<protein>
    <submittedName>
        <fullName evidence="2">DUF2905 domain-containing protein</fullName>
    </submittedName>
</protein>
<dbReference type="PANTHER" id="PTHR36443">
    <property type="entry name" value="BSR5223 PROTEIN"/>
    <property type="match status" value="1"/>
</dbReference>
<organism evidence="2 3">
    <name type="scientific">Tissierella simiarum</name>
    <dbReference type="NCBI Taxonomy" id="2841534"/>
    <lineage>
        <taxon>Bacteria</taxon>
        <taxon>Bacillati</taxon>
        <taxon>Bacillota</taxon>
        <taxon>Tissierellia</taxon>
        <taxon>Tissierellales</taxon>
        <taxon>Tissierellaceae</taxon>
        <taxon>Tissierella</taxon>
    </lineage>
</organism>
<feature type="transmembrane region" description="Helical" evidence="1">
    <location>
        <begin position="7"/>
        <end position="26"/>
    </location>
</feature>
<evidence type="ECO:0000313" key="2">
    <source>
        <dbReference type="EMBL" id="MBU5439659.1"/>
    </source>
</evidence>
<keyword evidence="3" id="KW-1185">Reference proteome</keyword>
<comment type="caution">
    <text evidence="2">The sequence shown here is derived from an EMBL/GenBank/DDBJ whole genome shotgun (WGS) entry which is preliminary data.</text>
</comment>
<sequence>MDSFGKILISIGILLVIVGGIMVVGNRFGLGKLPGDIFIQKGNFTFFFPLASSIIISLILTLLLKLFRR</sequence>
<dbReference type="EMBL" id="JAHLPM010000017">
    <property type="protein sequence ID" value="MBU5439659.1"/>
    <property type="molecule type" value="Genomic_DNA"/>
</dbReference>
<dbReference type="Proteomes" id="UP000749471">
    <property type="component" value="Unassembled WGS sequence"/>
</dbReference>
<evidence type="ECO:0000313" key="3">
    <source>
        <dbReference type="Proteomes" id="UP000749471"/>
    </source>
</evidence>
<keyword evidence="1" id="KW-0812">Transmembrane</keyword>
<keyword evidence="1" id="KW-0472">Membrane</keyword>
<dbReference type="PANTHER" id="PTHR36443:SF1">
    <property type="entry name" value="BSR5223 PROTEIN"/>
    <property type="match status" value="1"/>
</dbReference>
<dbReference type="Pfam" id="PF11146">
    <property type="entry name" value="DUF2905"/>
    <property type="match status" value="1"/>
</dbReference>
<dbReference type="RefSeq" id="WP_216521421.1">
    <property type="nucleotide sequence ID" value="NZ_JAHLPM010000017.1"/>
</dbReference>
<feature type="transmembrane region" description="Helical" evidence="1">
    <location>
        <begin position="46"/>
        <end position="67"/>
    </location>
</feature>
<evidence type="ECO:0000256" key="1">
    <source>
        <dbReference type="SAM" id="Phobius"/>
    </source>
</evidence>
<accession>A0ABS6EBS2</accession>
<dbReference type="InterPro" id="IPR021320">
    <property type="entry name" value="DUF2905"/>
</dbReference>
<gene>
    <name evidence="2" type="ORF">KQI42_16715</name>
</gene>